<dbReference type="SUPFAM" id="SSF52047">
    <property type="entry name" value="RNI-like"/>
    <property type="match status" value="1"/>
</dbReference>
<evidence type="ECO:0000256" key="1">
    <source>
        <dbReference type="ARBA" id="ARBA00022837"/>
    </source>
</evidence>
<dbReference type="InterPro" id="IPR032675">
    <property type="entry name" value="LRR_dom_sf"/>
</dbReference>
<sequence length="482" mass="53283">MASEIQLAMTPIEEDEEKADDVSITSETQPSISSDQPFDTLNQNEYDTDLEMEKEADEFDVTGRQLYITACKHLAIVPVSYFLQHMQEPTLVMKYHGLGPLGIKAVALALQINTQVLSLDIEGNWIEGIGGKYIANMLKDNIYITELNLADNNLGSKGAAPICEMLAVNTTLQILNLSGNNFTDSDAVYFVEALTENRRVQFLNLSHNRFGEKGAFFLGPAIAENETLEDLDLSWNCLRKRGAIEICDSIKNNARLKKVNLAFNGLGKEGGRAVADIIKSNSIILELDVSHNRIPAEAASFISKSLEGNDALKVFRITHNPLGPGGAMDLLKGIASDSSVLEVLDMSGIEVDKAFIAAKTEFLETRKNIEIFHSHTLEDYVIKGPPKSKLRILLNTPLVEIEPSSVLNTINEHCIEKRIRIKLKERLLTIDKNNDNKLSVAEFISAMQWAEICLSAGDVSNLTAILKTINATEIDFSIFLKD</sequence>
<dbReference type="InterPro" id="IPR011992">
    <property type="entry name" value="EF-hand-dom_pair"/>
</dbReference>
<dbReference type="EMBL" id="JAZGQO010000010">
    <property type="protein sequence ID" value="KAK6176184.1"/>
    <property type="molecule type" value="Genomic_DNA"/>
</dbReference>
<dbReference type="PANTHER" id="PTHR24114">
    <property type="entry name" value="LEUCINE RICH REPEAT FAMILY PROTEIN"/>
    <property type="match status" value="1"/>
</dbReference>
<organism evidence="4 5">
    <name type="scientific">Patella caerulea</name>
    <name type="common">Rayed Mediterranean limpet</name>
    <dbReference type="NCBI Taxonomy" id="87958"/>
    <lineage>
        <taxon>Eukaryota</taxon>
        <taxon>Metazoa</taxon>
        <taxon>Spiralia</taxon>
        <taxon>Lophotrochozoa</taxon>
        <taxon>Mollusca</taxon>
        <taxon>Gastropoda</taxon>
        <taxon>Patellogastropoda</taxon>
        <taxon>Patelloidea</taxon>
        <taxon>Patellidae</taxon>
        <taxon>Patella</taxon>
    </lineage>
</organism>
<dbReference type="PANTHER" id="PTHR24114:SF50">
    <property type="entry name" value="RNI-LIKE PROTEIN"/>
    <property type="match status" value="1"/>
</dbReference>
<dbReference type="InterPro" id="IPR002048">
    <property type="entry name" value="EF_hand_dom"/>
</dbReference>
<name>A0AAN8JH25_PATCE</name>
<dbReference type="PROSITE" id="PS00018">
    <property type="entry name" value="EF_HAND_1"/>
    <property type="match status" value="1"/>
</dbReference>
<keyword evidence="1" id="KW-0106">Calcium</keyword>
<dbReference type="InterPro" id="IPR001611">
    <property type="entry name" value="Leu-rich_rpt"/>
</dbReference>
<dbReference type="InterPro" id="IPR018247">
    <property type="entry name" value="EF_Hand_1_Ca_BS"/>
</dbReference>
<feature type="domain" description="EF-hand" evidence="3">
    <location>
        <begin position="418"/>
        <end position="453"/>
    </location>
</feature>
<dbReference type="AlphaFoldDB" id="A0AAN8JH25"/>
<accession>A0AAN8JH25</accession>
<proteinExistence type="predicted"/>
<reference evidence="4 5" key="1">
    <citation type="submission" date="2024-01" db="EMBL/GenBank/DDBJ databases">
        <title>The genome of the rayed Mediterranean limpet Patella caerulea (Linnaeus, 1758).</title>
        <authorList>
            <person name="Anh-Thu Weber A."/>
            <person name="Halstead-Nussloch G."/>
        </authorList>
    </citation>
    <scope>NUCLEOTIDE SEQUENCE [LARGE SCALE GENOMIC DNA]</scope>
    <source>
        <strain evidence="4">AATW-2023a</strain>
        <tissue evidence="4">Whole specimen</tissue>
    </source>
</reference>
<evidence type="ECO:0000313" key="5">
    <source>
        <dbReference type="Proteomes" id="UP001347796"/>
    </source>
</evidence>
<dbReference type="PROSITE" id="PS50222">
    <property type="entry name" value="EF_HAND_2"/>
    <property type="match status" value="1"/>
</dbReference>
<evidence type="ECO:0000256" key="2">
    <source>
        <dbReference type="SAM" id="MobiDB-lite"/>
    </source>
</evidence>
<dbReference type="GO" id="GO:0005509">
    <property type="term" value="F:calcium ion binding"/>
    <property type="evidence" value="ECO:0007669"/>
    <property type="project" value="InterPro"/>
</dbReference>
<dbReference type="SUPFAM" id="SSF47473">
    <property type="entry name" value="EF-hand"/>
    <property type="match status" value="1"/>
</dbReference>
<protein>
    <recommendedName>
        <fullName evidence="3">EF-hand domain-containing protein</fullName>
    </recommendedName>
</protein>
<comment type="caution">
    <text evidence="4">The sequence shown here is derived from an EMBL/GenBank/DDBJ whole genome shotgun (WGS) entry which is preliminary data.</text>
</comment>
<feature type="region of interest" description="Disordered" evidence="2">
    <location>
        <begin position="1"/>
        <end position="42"/>
    </location>
</feature>
<keyword evidence="5" id="KW-1185">Reference proteome</keyword>
<feature type="compositionally biased region" description="Polar residues" evidence="2">
    <location>
        <begin position="23"/>
        <end position="42"/>
    </location>
</feature>
<dbReference type="InterPro" id="IPR052394">
    <property type="entry name" value="LRR-containing"/>
</dbReference>
<dbReference type="Proteomes" id="UP001347796">
    <property type="component" value="Unassembled WGS sequence"/>
</dbReference>
<dbReference type="Gene3D" id="3.80.10.10">
    <property type="entry name" value="Ribonuclease Inhibitor"/>
    <property type="match status" value="3"/>
</dbReference>
<dbReference type="Pfam" id="PF13516">
    <property type="entry name" value="LRR_6"/>
    <property type="match status" value="6"/>
</dbReference>
<evidence type="ECO:0000259" key="3">
    <source>
        <dbReference type="PROSITE" id="PS50222"/>
    </source>
</evidence>
<evidence type="ECO:0000313" key="4">
    <source>
        <dbReference type="EMBL" id="KAK6176184.1"/>
    </source>
</evidence>
<dbReference type="SMART" id="SM00368">
    <property type="entry name" value="LRR_RI"/>
    <property type="match status" value="8"/>
</dbReference>
<gene>
    <name evidence="4" type="ORF">SNE40_014514</name>
</gene>